<feature type="compositionally biased region" description="Acidic residues" evidence="38">
    <location>
        <begin position="560"/>
        <end position="573"/>
    </location>
</feature>
<evidence type="ECO:0000256" key="17">
    <source>
        <dbReference type="ARBA" id="ARBA00022443"/>
    </source>
</evidence>
<dbReference type="Proteomes" id="UP001221898">
    <property type="component" value="Unassembled WGS sequence"/>
</dbReference>
<dbReference type="GO" id="GO:0043204">
    <property type="term" value="C:perikaryon"/>
    <property type="evidence" value="ECO:0007669"/>
    <property type="project" value="UniProtKB-SubCell"/>
</dbReference>
<name>A0AAD7WLD0_9TELE</name>
<keyword evidence="20" id="KW-0963">Cytoplasm</keyword>
<feature type="compositionally biased region" description="Basic residues" evidence="38">
    <location>
        <begin position="615"/>
        <end position="625"/>
    </location>
</feature>
<evidence type="ECO:0000256" key="33">
    <source>
        <dbReference type="ARBA" id="ARBA00023273"/>
    </source>
</evidence>
<keyword evidence="21" id="KW-0808">Transferase</keyword>
<evidence type="ECO:0000313" key="43">
    <source>
        <dbReference type="EMBL" id="KAJ8400965.1"/>
    </source>
</evidence>
<evidence type="ECO:0000256" key="35">
    <source>
        <dbReference type="ARBA" id="ARBA00034105"/>
    </source>
</evidence>
<evidence type="ECO:0000256" key="7">
    <source>
        <dbReference type="ARBA" id="ARBA00004412"/>
    </source>
</evidence>
<evidence type="ECO:0000256" key="21">
    <source>
        <dbReference type="ARBA" id="ARBA00022679"/>
    </source>
</evidence>
<evidence type="ECO:0000256" key="1">
    <source>
        <dbReference type="ARBA" id="ARBA00000485"/>
    </source>
</evidence>
<comment type="catalytic activity">
    <reaction evidence="1">
        <text>S-ubiquitinyl-[E1 ubiquitin-activating enzyme]-L-cysteine + [E2 ubiquitin-conjugating enzyme]-L-cysteine = [E1 ubiquitin-activating enzyme]-L-cysteine + S-ubiquitinyl-[E2 ubiquitin-conjugating enzyme]-L-cysteine.</text>
        <dbReference type="EC" id="2.3.2.23"/>
    </reaction>
</comment>
<dbReference type="GO" id="GO:0048812">
    <property type="term" value="P:neuron projection morphogenesis"/>
    <property type="evidence" value="ECO:0007669"/>
    <property type="project" value="TreeGrafter"/>
</dbReference>
<keyword evidence="22" id="KW-0547">Nucleotide-binding</keyword>
<feature type="active site" description="Glycyl thioester intermediate" evidence="37">
    <location>
        <position position="74"/>
    </location>
</feature>
<dbReference type="Pfam" id="PF00018">
    <property type="entry name" value="SH3_1"/>
    <property type="match status" value="1"/>
</dbReference>
<dbReference type="GO" id="GO:0045773">
    <property type="term" value="P:positive regulation of axon extension"/>
    <property type="evidence" value="ECO:0007669"/>
    <property type="project" value="TreeGrafter"/>
</dbReference>
<dbReference type="SUPFAM" id="SSF54495">
    <property type="entry name" value="UBC-like"/>
    <property type="match status" value="1"/>
</dbReference>
<dbReference type="InterPro" id="IPR036028">
    <property type="entry name" value="SH3-like_dom_sf"/>
</dbReference>
<evidence type="ECO:0000256" key="25">
    <source>
        <dbReference type="ARBA" id="ARBA00022840"/>
    </source>
</evidence>
<evidence type="ECO:0000256" key="16">
    <source>
        <dbReference type="ARBA" id="ARBA00012486"/>
    </source>
</evidence>
<evidence type="ECO:0000256" key="2">
    <source>
        <dbReference type="ARBA" id="ARBA00004145"/>
    </source>
</evidence>
<evidence type="ECO:0000256" key="3">
    <source>
        <dbReference type="ARBA" id="ARBA00004188"/>
    </source>
</evidence>
<dbReference type="InterPro" id="IPR035717">
    <property type="entry name" value="Drebrin-like_SH3"/>
</dbReference>
<keyword evidence="34" id="KW-0968">Cytoplasmic vesicle</keyword>
<feature type="compositionally biased region" description="Polar residues" evidence="38">
    <location>
        <begin position="346"/>
        <end position="357"/>
    </location>
</feature>
<evidence type="ECO:0000256" key="37">
    <source>
        <dbReference type="PROSITE-ProRule" id="PRU10133"/>
    </source>
</evidence>
<dbReference type="GO" id="GO:0000139">
    <property type="term" value="C:Golgi membrane"/>
    <property type="evidence" value="ECO:0007669"/>
    <property type="project" value="UniProtKB-SubCell"/>
</dbReference>
<evidence type="ECO:0000256" key="24">
    <source>
        <dbReference type="ARBA" id="ARBA00022786"/>
    </source>
</evidence>
<evidence type="ECO:0000256" key="31">
    <source>
        <dbReference type="ARBA" id="ARBA00023203"/>
    </source>
</evidence>
<evidence type="ECO:0000256" key="28">
    <source>
        <dbReference type="ARBA" id="ARBA00023034"/>
    </source>
</evidence>
<dbReference type="InterPro" id="IPR000608">
    <property type="entry name" value="UBC"/>
</dbReference>
<feature type="compositionally biased region" description="Basic and acidic residues" evidence="38">
    <location>
        <begin position="417"/>
        <end position="469"/>
    </location>
</feature>
<evidence type="ECO:0000256" key="18">
    <source>
        <dbReference type="ARBA" id="ARBA00022448"/>
    </source>
</evidence>
<comment type="caution">
    <text evidence="43">The sequence shown here is derived from an EMBL/GenBank/DDBJ whole genome shotgun (WGS) entry which is preliminary data.</text>
</comment>
<accession>A0AAD7WLD0</accession>
<keyword evidence="23" id="KW-0967">Endosome</keyword>
<dbReference type="GO" id="GO:0014069">
    <property type="term" value="C:postsynaptic density"/>
    <property type="evidence" value="ECO:0007669"/>
    <property type="project" value="UniProtKB-SubCell"/>
</dbReference>
<dbReference type="PANTHER" id="PTHR10829:SF12">
    <property type="entry name" value="DREBRIN-LIKE PROTEIN"/>
    <property type="match status" value="1"/>
</dbReference>
<sequence>MAHVLLLLTARPWILWVQEAVRFAFVTVLNDSPYQGGVFFLTIHFPTDYPFKPPKVAFTTKIYHPNINSNGSICLDILRSQWSPALTVSKVLLSICSLLCDPNPDDPLVPEIAHTYKADRENDYKGPNERAVETMRWWTRNPARTEPLLADSGAAGGIEPQSQWPASNVAHLCFKSELESACTDRNLSGVGYLEQVVTERMRFVKKTCQSELRNGPDRAVSTAGPSCPVSTTTSILLALFTYEGNSNDVRLAEKGDGGLEEMVEELNSGKVMYAFCRVLDPNSGLSKYVLINWTGEGVKDSRKGLCANHVSSMATFLKGAHVTINARGDEDVEPEVIMDKVAKASGPTTASTKSPAASGTPAPRGPWAFTLAVRPEEGAAGLGSGFLSGSTAGSVYQKTNAMSEIKRTNKDNFWAQAEKDEEKRRQEERVRLTEERQYMESERKDREAKETVQRDKRDKERANQIDQQKKFQQQQDSESRDQERHQWETQEQEFQASQKKGFKRGESVEKAQEAASLISQRSLNPREMFKQRERGRTPDNRDAPSSPQPEPSVEEQSPSEFEEQEAAPPEEEYEGTRFETRLCQTGPGHQRLGAAFGCPPQGEGGRVSRLGSAVKHGKGVSRKQPRPPPPPPVPAPSPSPTPSPVLAPSPVPAPAPAENLYEAAPEPDNIYEEPPQVEEQQNTYDYPPEETADRGICARALYDYQAADDTEISFDPDEIITGIEMIDEGWWRGYSPDGRFGMFPANYAYIPTAQEHSDQRGTEVDALQLLISRGSTPMPVTQTGSRPFGWNDVPPPFLVNSFTSAWEQHVCHCWQQMNVRILTDLTQPHPRRDRANCVSLLQTAAHCRSSSTDDLNLTDSELRRIGYKTQCRPIIPSISFDSPSPTDKLFPESRDNVLNCEKSPLGLSRAPPLWNARL</sequence>
<evidence type="ECO:0000256" key="36">
    <source>
        <dbReference type="PROSITE-ProRule" id="PRU00192"/>
    </source>
</evidence>
<evidence type="ECO:0000256" key="9">
    <source>
        <dbReference type="ARBA" id="ARBA00004466"/>
    </source>
</evidence>
<dbReference type="GO" id="GO:0001726">
    <property type="term" value="C:ruffle"/>
    <property type="evidence" value="ECO:0007669"/>
    <property type="project" value="UniProtKB-SubCell"/>
</dbReference>
<evidence type="ECO:0000256" key="5">
    <source>
        <dbReference type="ARBA" id="ARBA00004255"/>
    </source>
</evidence>
<dbReference type="GO" id="GO:0005524">
    <property type="term" value="F:ATP binding"/>
    <property type="evidence" value="ECO:0007669"/>
    <property type="project" value="UniProtKB-KW"/>
</dbReference>
<dbReference type="GO" id="GO:0030427">
    <property type="term" value="C:site of polarized growth"/>
    <property type="evidence" value="ECO:0007669"/>
    <property type="project" value="TreeGrafter"/>
</dbReference>
<dbReference type="Pfam" id="PF00179">
    <property type="entry name" value="UQ_con"/>
    <property type="match status" value="1"/>
</dbReference>
<dbReference type="GO" id="GO:0061003">
    <property type="term" value="P:positive regulation of dendritic spine morphogenesis"/>
    <property type="evidence" value="ECO:0007669"/>
    <property type="project" value="TreeGrafter"/>
</dbReference>
<keyword evidence="28" id="KW-0333">Golgi apparatus</keyword>
<dbReference type="GO" id="GO:0002102">
    <property type="term" value="C:podosome"/>
    <property type="evidence" value="ECO:0007669"/>
    <property type="project" value="UniProtKB-SubCell"/>
</dbReference>
<evidence type="ECO:0000256" key="14">
    <source>
        <dbReference type="ARBA" id="ARBA00004906"/>
    </source>
</evidence>
<evidence type="ECO:0000256" key="20">
    <source>
        <dbReference type="ARBA" id="ARBA00022490"/>
    </source>
</evidence>
<feature type="domain" description="SH3" evidence="40">
    <location>
        <begin position="693"/>
        <end position="753"/>
    </location>
</feature>
<feature type="compositionally biased region" description="Basic and acidic residues" evidence="38">
    <location>
        <begin position="503"/>
        <end position="512"/>
    </location>
</feature>
<feature type="region of interest" description="Disordered" evidence="38">
    <location>
        <begin position="417"/>
        <end position="688"/>
    </location>
</feature>
<dbReference type="Gene3D" id="2.30.30.40">
    <property type="entry name" value="SH3 Domains"/>
    <property type="match status" value="1"/>
</dbReference>
<dbReference type="PROSITE" id="PS50002">
    <property type="entry name" value="SH3"/>
    <property type="match status" value="1"/>
</dbReference>
<keyword evidence="18" id="KW-0813">Transport</keyword>
<evidence type="ECO:0000256" key="27">
    <source>
        <dbReference type="ARBA" id="ARBA00023018"/>
    </source>
</evidence>
<proteinExistence type="inferred from homology"/>
<dbReference type="GO" id="GO:0098974">
    <property type="term" value="P:postsynaptic actin cytoskeleton organization"/>
    <property type="evidence" value="ECO:0007669"/>
    <property type="project" value="TreeGrafter"/>
</dbReference>
<dbReference type="InterPro" id="IPR001452">
    <property type="entry name" value="SH3_domain"/>
</dbReference>
<evidence type="ECO:0000256" key="29">
    <source>
        <dbReference type="ARBA" id="ARBA00023054"/>
    </source>
</evidence>
<keyword evidence="26" id="KW-0965">Cell junction</keyword>
<keyword evidence="24" id="KW-0833">Ubl conjugation pathway</keyword>
<dbReference type="PROSITE" id="PS51263">
    <property type="entry name" value="ADF_H"/>
    <property type="match status" value="1"/>
</dbReference>
<dbReference type="GO" id="GO:0045211">
    <property type="term" value="C:postsynaptic membrane"/>
    <property type="evidence" value="ECO:0007669"/>
    <property type="project" value="TreeGrafter"/>
</dbReference>
<comment type="subcellular location">
    <subcellularLocation>
        <location evidence="8">Cell membrane</location>
        <topology evidence="8">Peripheral membrane protein</topology>
        <orientation evidence="8">Cytoplasmic side</orientation>
    </subcellularLocation>
    <subcellularLocation>
        <location evidence="6">Cell projection</location>
        <location evidence="6">Dendrite</location>
    </subcellularLocation>
    <subcellularLocation>
        <location evidence="11">Cell projection</location>
        <location evidence="11">Lamellipodium</location>
    </subcellularLocation>
    <subcellularLocation>
        <location evidence="3">Cell projection</location>
        <location evidence="3">Podosome</location>
    </subcellularLocation>
    <subcellularLocation>
        <location evidence="9">Cell projection</location>
        <location evidence="9">Ruffle</location>
    </subcellularLocation>
    <subcellularLocation>
        <location evidence="13">Cytoplasm</location>
        <location evidence="13">Cell cortex</location>
    </subcellularLocation>
    <subcellularLocation>
        <location evidence="4">Cytoplasm</location>
        <location evidence="4">Cytoskeleton</location>
    </subcellularLocation>
    <subcellularLocation>
        <location evidence="12">Cytoplasm</location>
        <location evidence="12">Cytosol</location>
    </subcellularLocation>
    <subcellularLocation>
        <location evidence="2">Cytoplasmic vesicle</location>
        <location evidence="2">Clathrin-coated vesicle membrane</location>
        <topology evidence="2">Peripheral membrane protein</topology>
        <orientation evidence="2">Cytoplasmic side</orientation>
    </subcellularLocation>
    <subcellularLocation>
        <location evidence="7">Early endosome</location>
    </subcellularLocation>
    <subcellularLocation>
        <location evidence="5">Golgi apparatus membrane</location>
        <topology evidence="5">Peripheral membrane protein</topology>
        <orientation evidence="5">Cytoplasmic side</orientation>
    </subcellularLocation>
    <subcellularLocation>
        <location evidence="10">Perikaryon</location>
    </subcellularLocation>
    <subcellularLocation>
        <location evidence="35">Postsynaptic density</location>
    </subcellularLocation>
</comment>
<dbReference type="InterPro" id="IPR029006">
    <property type="entry name" value="ADF-H/Gelsolin-like_dom_sf"/>
</dbReference>
<feature type="signal peptide" evidence="39">
    <location>
        <begin position="1"/>
        <end position="20"/>
    </location>
</feature>
<keyword evidence="19" id="KW-1003">Cell membrane</keyword>
<dbReference type="AlphaFoldDB" id="A0AAD7WLD0"/>
<evidence type="ECO:0000256" key="34">
    <source>
        <dbReference type="ARBA" id="ARBA00023329"/>
    </source>
</evidence>
<feature type="compositionally biased region" description="Pro residues" evidence="38">
    <location>
        <begin position="626"/>
        <end position="655"/>
    </location>
</feature>
<keyword evidence="30" id="KW-0472">Membrane</keyword>
<evidence type="ECO:0000259" key="41">
    <source>
        <dbReference type="PROSITE" id="PS50127"/>
    </source>
</evidence>
<evidence type="ECO:0000256" key="39">
    <source>
        <dbReference type="SAM" id="SignalP"/>
    </source>
</evidence>
<feature type="compositionally biased region" description="Basic and acidic residues" evidence="38">
    <location>
        <begin position="527"/>
        <end position="542"/>
    </location>
</feature>
<keyword evidence="17 36" id="KW-0728">SH3 domain</keyword>
<protein>
    <recommendedName>
        <fullName evidence="16">E2 ubiquitin-conjugating enzyme</fullName>
        <ecNumber evidence="16">2.3.2.23</ecNumber>
    </recommendedName>
</protein>
<gene>
    <name evidence="43" type="ORF">AAFF_G00389220</name>
</gene>
<dbReference type="SMART" id="SM00326">
    <property type="entry name" value="SH3"/>
    <property type="match status" value="1"/>
</dbReference>
<dbReference type="GO" id="GO:0030864">
    <property type="term" value="C:cortical actin cytoskeleton"/>
    <property type="evidence" value="ECO:0007669"/>
    <property type="project" value="TreeGrafter"/>
</dbReference>
<evidence type="ECO:0000256" key="30">
    <source>
        <dbReference type="ARBA" id="ARBA00023136"/>
    </source>
</evidence>
<dbReference type="FunFam" id="3.10.110.10:FF:000101">
    <property type="entry name" value="Ubiquitin-conjugating enzyme E2 D2"/>
    <property type="match status" value="1"/>
</dbReference>
<keyword evidence="27" id="KW-0770">Synapse</keyword>
<feature type="domain" description="ADF-H" evidence="42">
    <location>
        <begin position="203"/>
        <end position="342"/>
    </location>
</feature>
<dbReference type="Gene3D" id="3.40.20.10">
    <property type="entry name" value="Severin"/>
    <property type="match status" value="1"/>
</dbReference>
<evidence type="ECO:0000256" key="38">
    <source>
        <dbReference type="SAM" id="MobiDB-lite"/>
    </source>
</evidence>
<keyword evidence="39" id="KW-0732">Signal</keyword>
<dbReference type="GO" id="GO:0005884">
    <property type="term" value="C:actin filament"/>
    <property type="evidence" value="ECO:0007669"/>
    <property type="project" value="TreeGrafter"/>
</dbReference>
<organism evidence="43 44">
    <name type="scientific">Aldrovandia affinis</name>
    <dbReference type="NCBI Taxonomy" id="143900"/>
    <lineage>
        <taxon>Eukaryota</taxon>
        <taxon>Metazoa</taxon>
        <taxon>Chordata</taxon>
        <taxon>Craniata</taxon>
        <taxon>Vertebrata</taxon>
        <taxon>Euteleostomi</taxon>
        <taxon>Actinopterygii</taxon>
        <taxon>Neopterygii</taxon>
        <taxon>Teleostei</taxon>
        <taxon>Notacanthiformes</taxon>
        <taxon>Halosauridae</taxon>
        <taxon>Aldrovandia</taxon>
    </lineage>
</organism>
<keyword evidence="25" id="KW-0067">ATP-binding</keyword>
<evidence type="ECO:0000256" key="11">
    <source>
        <dbReference type="ARBA" id="ARBA00004510"/>
    </source>
</evidence>
<keyword evidence="29" id="KW-0175">Coiled coil</keyword>
<dbReference type="SMART" id="SM00102">
    <property type="entry name" value="ADF"/>
    <property type="match status" value="1"/>
</dbReference>
<dbReference type="Pfam" id="PF00241">
    <property type="entry name" value="Cofilin_ADF"/>
    <property type="match status" value="1"/>
</dbReference>
<evidence type="ECO:0000256" key="32">
    <source>
        <dbReference type="ARBA" id="ARBA00023212"/>
    </source>
</evidence>
<evidence type="ECO:0000256" key="8">
    <source>
        <dbReference type="ARBA" id="ARBA00004413"/>
    </source>
</evidence>
<evidence type="ECO:0000256" key="10">
    <source>
        <dbReference type="ARBA" id="ARBA00004484"/>
    </source>
</evidence>
<dbReference type="GO" id="GO:0005829">
    <property type="term" value="C:cytosol"/>
    <property type="evidence" value="ECO:0007669"/>
    <property type="project" value="UniProtKB-SubCell"/>
</dbReference>
<keyword evidence="33" id="KW-0966">Cell projection</keyword>
<evidence type="ECO:0000256" key="26">
    <source>
        <dbReference type="ARBA" id="ARBA00022949"/>
    </source>
</evidence>
<evidence type="ECO:0000256" key="15">
    <source>
        <dbReference type="ARBA" id="ARBA00011039"/>
    </source>
</evidence>
<dbReference type="GO" id="GO:0030027">
    <property type="term" value="C:lamellipodium"/>
    <property type="evidence" value="ECO:0007669"/>
    <property type="project" value="UniProtKB-SubCell"/>
</dbReference>
<keyword evidence="44" id="KW-1185">Reference proteome</keyword>
<dbReference type="FunFam" id="2.30.30.40:FF:000046">
    <property type="entry name" value="Drebrin-like protein isoform B"/>
    <property type="match status" value="1"/>
</dbReference>
<evidence type="ECO:0000256" key="13">
    <source>
        <dbReference type="ARBA" id="ARBA00004544"/>
    </source>
</evidence>
<dbReference type="GO" id="GO:0005769">
    <property type="term" value="C:early endosome"/>
    <property type="evidence" value="ECO:0007669"/>
    <property type="project" value="UniProtKB-SubCell"/>
</dbReference>
<dbReference type="InterPro" id="IPR016135">
    <property type="entry name" value="UBQ-conjugating_enzyme/RWD"/>
</dbReference>
<dbReference type="Gene3D" id="3.10.110.10">
    <property type="entry name" value="Ubiquitin Conjugating Enzyme"/>
    <property type="match status" value="1"/>
</dbReference>
<dbReference type="SUPFAM" id="SSF55753">
    <property type="entry name" value="Actin depolymerizing proteins"/>
    <property type="match status" value="1"/>
</dbReference>
<keyword evidence="32" id="KW-0206">Cytoskeleton</keyword>
<dbReference type="GO" id="GO:0061631">
    <property type="term" value="F:ubiquitin conjugating enzyme activity"/>
    <property type="evidence" value="ECO:0007669"/>
    <property type="project" value="UniProtKB-EC"/>
</dbReference>
<reference evidence="43" key="1">
    <citation type="journal article" date="2023" name="Science">
        <title>Genome structures resolve the early diversification of teleost fishes.</title>
        <authorList>
            <person name="Parey E."/>
            <person name="Louis A."/>
            <person name="Montfort J."/>
            <person name="Bouchez O."/>
            <person name="Roques C."/>
            <person name="Iampietro C."/>
            <person name="Lluch J."/>
            <person name="Castinel A."/>
            <person name="Donnadieu C."/>
            <person name="Desvignes T."/>
            <person name="Floi Bucao C."/>
            <person name="Jouanno E."/>
            <person name="Wen M."/>
            <person name="Mejri S."/>
            <person name="Dirks R."/>
            <person name="Jansen H."/>
            <person name="Henkel C."/>
            <person name="Chen W.J."/>
            <person name="Zahm M."/>
            <person name="Cabau C."/>
            <person name="Klopp C."/>
            <person name="Thompson A.W."/>
            <person name="Robinson-Rechavi M."/>
            <person name="Braasch I."/>
            <person name="Lecointre G."/>
            <person name="Bobe J."/>
            <person name="Postlethwait J.H."/>
            <person name="Berthelot C."/>
            <person name="Roest Crollius H."/>
            <person name="Guiguen Y."/>
        </authorList>
    </citation>
    <scope>NUCLEOTIDE SEQUENCE</scope>
    <source>
        <strain evidence="43">NC1722</strain>
    </source>
</reference>
<evidence type="ECO:0000256" key="22">
    <source>
        <dbReference type="ARBA" id="ARBA00022741"/>
    </source>
</evidence>
<dbReference type="GO" id="GO:0051015">
    <property type="term" value="F:actin filament binding"/>
    <property type="evidence" value="ECO:0007669"/>
    <property type="project" value="TreeGrafter"/>
</dbReference>
<dbReference type="GO" id="GO:0030833">
    <property type="term" value="P:regulation of actin filament polymerization"/>
    <property type="evidence" value="ECO:0007669"/>
    <property type="project" value="TreeGrafter"/>
</dbReference>
<dbReference type="GO" id="GO:0030665">
    <property type="term" value="C:clathrin-coated vesicle membrane"/>
    <property type="evidence" value="ECO:0007669"/>
    <property type="project" value="UniProtKB-SubCell"/>
</dbReference>
<comment type="pathway">
    <text evidence="14">Protein modification; protein ubiquitination.</text>
</comment>
<dbReference type="InterPro" id="IPR002108">
    <property type="entry name" value="ADF-H"/>
</dbReference>
<dbReference type="EC" id="2.3.2.23" evidence="16"/>
<evidence type="ECO:0000259" key="40">
    <source>
        <dbReference type="PROSITE" id="PS50002"/>
    </source>
</evidence>
<keyword evidence="31" id="KW-0009">Actin-binding</keyword>
<evidence type="ECO:0000256" key="19">
    <source>
        <dbReference type="ARBA" id="ARBA00022475"/>
    </source>
</evidence>
<dbReference type="SUPFAM" id="SSF50044">
    <property type="entry name" value="SH3-domain"/>
    <property type="match status" value="1"/>
</dbReference>
<dbReference type="PANTHER" id="PTHR10829">
    <property type="entry name" value="CORTACTIN AND DREBRIN"/>
    <property type="match status" value="1"/>
</dbReference>
<dbReference type="GO" id="GO:0030425">
    <property type="term" value="C:dendrite"/>
    <property type="evidence" value="ECO:0007669"/>
    <property type="project" value="UniProtKB-SubCell"/>
</dbReference>
<evidence type="ECO:0000313" key="44">
    <source>
        <dbReference type="Proteomes" id="UP001221898"/>
    </source>
</evidence>
<comment type="similarity">
    <text evidence="15">Belongs to the ABP1 family.</text>
</comment>
<evidence type="ECO:0000256" key="6">
    <source>
        <dbReference type="ARBA" id="ARBA00004279"/>
    </source>
</evidence>
<dbReference type="PROSITE" id="PS50127">
    <property type="entry name" value="UBC_2"/>
    <property type="match status" value="1"/>
</dbReference>
<dbReference type="SMART" id="SM00212">
    <property type="entry name" value="UBCc"/>
    <property type="match status" value="1"/>
</dbReference>
<feature type="compositionally biased region" description="Basic and acidic residues" evidence="38">
    <location>
        <begin position="477"/>
        <end position="488"/>
    </location>
</feature>
<dbReference type="InterPro" id="IPR023313">
    <property type="entry name" value="UBQ-conjugating_AS"/>
</dbReference>
<dbReference type="EMBL" id="JAINUG010000073">
    <property type="protein sequence ID" value="KAJ8400965.1"/>
    <property type="molecule type" value="Genomic_DNA"/>
</dbReference>
<dbReference type="CDD" id="cd11960">
    <property type="entry name" value="SH3_Abp1_eu"/>
    <property type="match status" value="1"/>
</dbReference>
<dbReference type="CDD" id="cd11281">
    <property type="entry name" value="ADF_drebrin_like"/>
    <property type="match status" value="1"/>
</dbReference>
<feature type="region of interest" description="Disordered" evidence="38">
    <location>
        <begin position="344"/>
        <end position="366"/>
    </location>
</feature>
<evidence type="ECO:0000259" key="42">
    <source>
        <dbReference type="PROSITE" id="PS51263"/>
    </source>
</evidence>
<feature type="domain" description="UBC core" evidence="41">
    <location>
        <begin position="1"/>
        <end position="140"/>
    </location>
</feature>
<evidence type="ECO:0000256" key="23">
    <source>
        <dbReference type="ARBA" id="ARBA00022753"/>
    </source>
</evidence>
<feature type="chain" id="PRO_5042033317" description="E2 ubiquitin-conjugating enzyme" evidence="39">
    <location>
        <begin position="21"/>
        <end position="918"/>
    </location>
</feature>
<evidence type="ECO:0000256" key="12">
    <source>
        <dbReference type="ARBA" id="ARBA00004514"/>
    </source>
</evidence>
<dbReference type="PROSITE" id="PS00183">
    <property type="entry name" value="UBC_1"/>
    <property type="match status" value="1"/>
</dbReference>
<evidence type="ECO:0000256" key="4">
    <source>
        <dbReference type="ARBA" id="ARBA00004245"/>
    </source>
</evidence>